<protein>
    <submittedName>
        <fullName evidence="4">SAF domain-containing protein</fullName>
    </submittedName>
</protein>
<reference evidence="4 7" key="1">
    <citation type="submission" date="2023-02" db="EMBL/GenBank/DDBJ databases">
        <title>Pathogen: clinical or host-associated sample.</title>
        <authorList>
            <person name="Hergert J."/>
            <person name="Casey R."/>
            <person name="Wagner J."/>
            <person name="Young E.L."/>
            <person name="Oakeson K.F."/>
        </authorList>
    </citation>
    <scope>NUCLEOTIDE SEQUENCE</scope>
    <source>
        <strain evidence="5 7">2022CK-00829</strain>
        <strain evidence="4">2022CK-00830</strain>
        <plasmid evidence="4">unnamed1</plasmid>
        <plasmid evidence="5 7">unnamed2</plasmid>
    </source>
</reference>
<evidence type="ECO:0000256" key="2">
    <source>
        <dbReference type="SAM" id="Phobius"/>
    </source>
</evidence>
<keyword evidence="2" id="KW-0472">Membrane</keyword>
<feature type="compositionally biased region" description="Polar residues" evidence="1">
    <location>
        <begin position="295"/>
        <end position="318"/>
    </location>
</feature>
<name>A0AAX3N6V3_9BACL</name>
<dbReference type="Pfam" id="PF08666">
    <property type="entry name" value="SAF"/>
    <property type="match status" value="1"/>
</dbReference>
<evidence type="ECO:0000259" key="3">
    <source>
        <dbReference type="SMART" id="SM00858"/>
    </source>
</evidence>
<evidence type="ECO:0000313" key="5">
    <source>
        <dbReference type="EMBL" id="WDI05359.1"/>
    </source>
</evidence>
<dbReference type="Proteomes" id="UP001221519">
    <property type="component" value="Plasmid unnamed2"/>
</dbReference>
<keyword evidence="2" id="KW-0812">Transmembrane</keyword>
<dbReference type="EMBL" id="CP118102">
    <property type="protein sequence ID" value="WDH85393.1"/>
    <property type="molecule type" value="Genomic_DNA"/>
</dbReference>
<accession>A0AAX3N6V3</accession>
<keyword evidence="2" id="KW-1133">Transmembrane helix</keyword>
<evidence type="ECO:0000313" key="4">
    <source>
        <dbReference type="EMBL" id="WDH85393.1"/>
    </source>
</evidence>
<feature type="compositionally biased region" description="Polar residues" evidence="1">
    <location>
        <begin position="261"/>
        <end position="278"/>
    </location>
</feature>
<organism evidence="4 6">
    <name type="scientific">Paenibacillus urinalis</name>
    <dbReference type="NCBI Taxonomy" id="521520"/>
    <lineage>
        <taxon>Bacteria</taxon>
        <taxon>Bacillati</taxon>
        <taxon>Bacillota</taxon>
        <taxon>Bacilli</taxon>
        <taxon>Bacillales</taxon>
        <taxon>Paenibacillaceae</taxon>
        <taxon>Paenibacillus</taxon>
    </lineage>
</organism>
<dbReference type="RefSeq" id="WP_205054994.1">
    <property type="nucleotide sequence ID" value="NZ_CP118102.1"/>
</dbReference>
<feature type="transmembrane region" description="Helical" evidence="2">
    <location>
        <begin position="12"/>
        <end position="34"/>
    </location>
</feature>
<dbReference type="EMBL" id="CP118110">
    <property type="protein sequence ID" value="WDI05359.1"/>
    <property type="molecule type" value="Genomic_DNA"/>
</dbReference>
<geneLocation type="plasmid" evidence="4 6">
    <name>unnamed1</name>
</geneLocation>
<dbReference type="InterPro" id="IPR013974">
    <property type="entry name" value="SAF"/>
</dbReference>
<feature type="region of interest" description="Disordered" evidence="1">
    <location>
        <begin position="259"/>
        <end position="327"/>
    </location>
</feature>
<geneLocation type="plasmid" evidence="5 7">
    <name>unnamed2</name>
</geneLocation>
<dbReference type="CDD" id="cd11614">
    <property type="entry name" value="SAF_CpaB_FlgA_like"/>
    <property type="match status" value="1"/>
</dbReference>
<dbReference type="SMART" id="SM00858">
    <property type="entry name" value="SAF"/>
    <property type="match status" value="1"/>
</dbReference>
<gene>
    <name evidence="4" type="ORF">PUW23_25490</name>
    <name evidence="5" type="ORF">PUW25_26570</name>
</gene>
<keyword evidence="7" id="KW-1185">Reference proteome</keyword>
<evidence type="ECO:0000313" key="6">
    <source>
        <dbReference type="Proteomes" id="UP001220962"/>
    </source>
</evidence>
<keyword evidence="4" id="KW-0614">Plasmid</keyword>
<evidence type="ECO:0000256" key="1">
    <source>
        <dbReference type="SAM" id="MobiDB-lite"/>
    </source>
</evidence>
<feature type="domain" description="SAF" evidence="3">
    <location>
        <begin position="64"/>
        <end position="125"/>
    </location>
</feature>
<proteinExistence type="predicted"/>
<dbReference type="AlphaFoldDB" id="A0AAX3N6V3"/>
<sequence length="327" mass="37085">MSKIRFRQKQLILAGSIGGIVVLLICVTIGYFYFKHIEGKNETERNILEEQRDFAQMQLEEETIAVQVAADDYEAGDILHESDLVTINVPKRAVPENVMHANDIVGKYTKINLKKNTPITDSMLYEDGITPDDLRNQEFRLIELPSKLEKDEFVDVRVKFPTGQDYIVLSKKKVKDLANGTIWYEMDEQEILTMSSAIVDAYINDATIYALTYVDPHMQNEAAITYPANEKVLDLIDSDPNIIDVATTELERRYRQKLESDLQSMTEKQRQDYSNGKNGTKKETEEVAETSTVTGNSLLDQQQTPQNSEAVFTDNNVSVPVDATVTE</sequence>
<evidence type="ECO:0000313" key="7">
    <source>
        <dbReference type="Proteomes" id="UP001221519"/>
    </source>
</evidence>
<dbReference type="Proteomes" id="UP001220962">
    <property type="component" value="Plasmid unnamed1"/>
</dbReference>